<dbReference type="Gene3D" id="1.25.10.10">
    <property type="entry name" value="Leucine-rich Repeat Variant"/>
    <property type="match status" value="1"/>
</dbReference>
<dbReference type="InterPro" id="IPR029475">
    <property type="entry name" value="DUF6807"/>
</dbReference>
<evidence type="ECO:0000259" key="5">
    <source>
        <dbReference type="PROSITE" id="PS51007"/>
    </source>
</evidence>
<reference evidence="6 7" key="1">
    <citation type="submission" date="2018-10" db="EMBL/GenBank/DDBJ databases">
        <title>Ulvibacterium marinum gen. nov., sp. nov., a novel marine bacterium of the family Flavobacteriaceae, isolated from a culture of the green alga Ulva prolifera.</title>
        <authorList>
            <person name="Zhang Z."/>
        </authorList>
    </citation>
    <scope>NUCLEOTIDE SEQUENCE [LARGE SCALE GENOMIC DNA]</scope>
    <source>
        <strain evidence="6 7">CCMM003</strain>
    </source>
</reference>
<dbReference type="Pfam" id="PF23500">
    <property type="entry name" value="DUF7133"/>
    <property type="match status" value="1"/>
</dbReference>
<dbReference type="OrthoDB" id="9812332at2"/>
<name>A0A3B0CAN6_9FLAO</name>
<dbReference type="EMBL" id="RBCJ01000002">
    <property type="protein sequence ID" value="RKN81758.1"/>
    <property type="molecule type" value="Genomic_DNA"/>
</dbReference>
<dbReference type="InterPro" id="IPR009056">
    <property type="entry name" value="Cyt_c-like_dom"/>
</dbReference>
<feature type="domain" description="Cytochrome c" evidence="5">
    <location>
        <begin position="1164"/>
        <end position="1297"/>
    </location>
</feature>
<dbReference type="NCBIfam" id="TIGR02603">
    <property type="entry name" value="CxxCH_TIGR02603"/>
    <property type="match status" value="1"/>
</dbReference>
<keyword evidence="3 4" id="KW-0408">Iron</keyword>
<dbReference type="Gene3D" id="1.10.760.10">
    <property type="entry name" value="Cytochrome c-like domain"/>
    <property type="match status" value="1"/>
</dbReference>
<keyword evidence="1 4" id="KW-0349">Heme</keyword>
<accession>A0A3B0CAN6</accession>
<dbReference type="Pfam" id="PF13646">
    <property type="entry name" value="HEAT_2"/>
    <property type="match status" value="1"/>
</dbReference>
<protein>
    <submittedName>
        <fullName evidence="6">Dehydrogenase</fullName>
    </submittedName>
</protein>
<dbReference type="PROSITE" id="PS51007">
    <property type="entry name" value="CYTC"/>
    <property type="match status" value="1"/>
</dbReference>
<dbReference type="SUPFAM" id="SSF48371">
    <property type="entry name" value="ARM repeat"/>
    <property type="match status" value="1"/>
</dbReference>
<keyword evidence="2 4" id="KW-0479">Metal-binding</keyword>
<evidence type="ECO:0000256" key="4">
    <source>
        <dbReference type="PROSITE-ProRule" id="PRU00433"/>
    </source>
</evidence>
<dbReference type="InterPro" id="IPR011041">
    <property type="entry name" value="Quinoprot_gluc/sorb_DH_b-prop"/>
</dbReference>
<dbReference type="Pfam" id="PF14100">
    <property type="entry name" value="DUF6807"/>
    <property type="match status" value="1"/>
</dbReference>
<dbReference type="PANTHER" id="PTHR33546:SF1">
    <property type="entry name" value="LARGE, MULTIFUNCTIONAL SECRETED PROTEIN"/>
    <property type="match status" value="1"/>
</dbReference>
<evidence type="ECO:0000256" key="1">
    <source>
        <dbReference type="ARBA" id="ARBA00022617"/>
    </source>
</evidence>
<dbReference type="GO" id="GO:0020037">
    <property type="term" value="F:heme binding"/>
    <property type="evidence" value="ECO:0007669"/>
    <property type="project" value="InterPro"/>
</dbReference>
<evidence type="ECO:0000313" key="7">
    <source>
        <dbReference type="Proteomes" id="UP000276603"/>
    </source>
</evidence>
<comment type="caution">
    <text evidence="6">The sequence shown here is derived from an EMBL/GenBank/DDBJ whole genome shotgun (WGS) entry which is preliminary data.</text>
</comment>
<organism evidence="6 7">
    <name type="scientific">Ulvibacterium marinum</name>
    <dbReference type="NCBI Taxonomy" id="2419782"/>
    <lineage>
        <taxon>Bacteria</taxon>
        <taxon>Pseudomonadati</taxon>
        <taxon>Bacteroidota</taxon>
        <taxon>Flavobacteriia</taxon>
        <taxon>Flavobacteriales</taxon>
        <taxon>Flavobacteriaceae</taxon>
        <taxon>Ulvibacterium</taxon>
    </lineage>
</organism>
<evidence type="ECO:0000256" key="3">
    <source>
        <dbReference type="ARBA" id="ARBA00023004"/>
    </source>
</evidence>
<dbReference type="InterPro" id="IPR013428">
    <property type="entry name" value="Membrane-bound_put_N"/>
</dbReference>
<dbReference type="Proteomes" id="UP000276603">
    <property type="component" value="Unassembled WGS sequence"/>
</dbReference>
<proteinExistence type="predicted"/>
<dbReference type="PANTHER" id="PTHR33546">
    <property type="entry name" value="LARGE, MULTIFUNCTIONAL SECRETED PROTEIN-RELATED"/>
    <property type="match status" value="1"/>
</dbReference>
<dbReference type="InterPro" id="IPR011989">
    <property type="entry name" value="ARM-like"/>
</dbReference>
<dbReference type="InterPro" id="IPR036909">
    <property type="entry name" value="Cyt_c-like_dom_sf"/>
</dbReference>
<evidence type="ECO:0000313" key="6">
    <source>
        <dbReference type="EMBL" id="RKN81758.1"/>
    </source>
</evidence>
<dbReference type="GO" id="GO:0046872">
    <property type="term" value="F:metal ion binding"/>
    <property type="evidence" value="ECO:0007669"/>
    <property type="project" value="UniProtKB-KW"/>
</dbReference>
<gene>
    <name evidence="6" type="ORF">D7Z94_12765</name>
</gene>
<dbReference type="SUPFAM" id="SSF46626">
    <property type="entry name" value="Cytochrome c"/>
    <property type="match status" value="1"/>
</dbReference>
<dbReference type="InterPro" id="IPR011042">
    <property type="entry name" value="6-blade_b-propeller_TolB-like"/>
</dbReference>
<evidence type="ECO:0000256" key="2">
    <source>
        <dbReference type="ARBA" id="ARBA00022723"/>
    </source>
</evidence>
<dbReference type="Gene3D" id="2.120.10.30">
    <property type="entry name" value="TolB, C-terminal domain"/>
    <property type="match status" value="1"/>
</dbReference>
<keyword evidence="7" id="KW-1185">Reference proteome</keyword>
<dbReference type="InterPro" id="IPR013427">
    <property type="entry name" value="Haem-bd_dom_put"/>
</dbReference>
<dbReference type="Pfam" id="PF13442">
    <property type="entry name" value="Cytochrome_CBB3"/>
    <property type="match status" value="1"/>
</dbReference>
<dbReference type="RefSeq" id="WP_120711912.1">
    <property type="nucleotide sequence ID" value="NZ_RBCJ01000002.1"/>
</dbReference>
<dbReference type="SUPFAM" id="SSF50952">
    <property type="entry name" value="Soluble quinoprotein glucose dehydrogenase"/>
    <property type="match status" value="1"/>
</dbReference>
<sequence>MKDVLRYFIFVLGFTCIAACQTKKSKQQIVENGQEHSFVIKKGDDVIEVFTADDNVALVTQNIKADFRPFIHPILAPGSTAELTQYSPGHHPHQTGLYWGFTRVNGAGIDSAGLKKWFYDRNKPEDIKKKIGRDYFHFPGGDHWQKVSAQVLIPEGKEVKWKTVYHMLDEAGIPILKESQTWTFTEKSDSYLMSLEWQGEALTDITVNEFDYGGLFLRMPWKEGIKGEVENAARQRNEKAEGQRAMWVNAGMEIAGLDEWGHIAIFDHPDNKGFPQTWRVDSQLGIGPVRAKMGDWHIKKGEVETIRHQIVAYTGKLNAIKMDDLWGDYVGDKGMYNTASLWELAKKEGRDAKLLSPQEAVEAMTLKEGYQVNAFASEPMITQPMAFCWDDKGRMWIAENRDYESRGHGFSNFGDSRILILEDTDKDGIADSKKVFLEGIPFPSAIAVGHGGLFLGAPPNLLFVPDKNGDDKADEEDIKVLLTGWGIRDRHETINSLHWGPDGWLYGLEGFATPSVIRKPKGKGRIYRHREAFPEDLLDADGVDINGGVWRYHPIKDRFEVVSHGFSNPWGIDYDSKGQLFISACVIPHLFHIIPGGIYHRQGGQHFNPYVYEDIKTIVDHRHRSAHGGARIYQSDAFPNDQYGRLFMANIHEHAVLSDILTPNGSGFTASHGEDFMLANNAQWVGFSMEVGPEGGLYVLDWHDADICGGEVLNKETGRVFRIMPEKSTAKNWPGRFEDLNKQSDLELVELQRSKSNWHAQRARVILQYRATKKALEKEAITQLENVLKKERNEDLRLRALWTLWITGNITSDRLMGLLKDGQQYVRAWAIQFLTEDGPPSKTVVAALTRLAKNENSPVVRRYLAGALQRINKANRWDMASFLVQFEEDIDDPNIPLMLWFGIEPMLVDRPEKALLLANVSAIPSLVEKIARRLLDGDQLQKLIAEIDKKSSKQKYLLKGILAGLEGRSDLREPSNWASVYKSLQSNSELVTLSDQIAQHFGNADAAKKMMAVISDAKSSPEQKQNAIKNLALHQREELEKELPKLLENPNLRMEAIRAIAAYENENLGKALFQKYQELSSKEKQEAILTLASRGTYGRILANAIKEGTIPKEDIPAYVAMQMRRVVGSGFVEIWGPIDDISGDIQGQFSKYQRLLSDEAIANANATEGKGIYQRTCAACHVMFGEGGVIGPDLTGSNRTNTAYLLNNILNPSGEIQDDYKLVVIITQDGRTYSGNVIAENDRNITLRVVGQEPISINKSKIRSRDVTEKSMMPEGLLNTLSDSDVLNLIAYLKTLNPSKNL</sequence>
<dbReference type="InterPro" id="IPR016024">
    <property type="entry name" value="ARM-type_fold"/>
</dbReference>
<dbReference type="GO" id="GO:0009055">
    <property type="term" value="F:electron transfer activity"/>
    <property type="evidence" value="ECO:0007669"/>
    <property type="project" value="InterPro"/>
</dbReference>
<dbReference type="InterPro" id="IPR055557">
    <property type="entry name" value="DUF7133"/>
</dbReference>
<dbReference type="NCBIfam" id="TIGR02604">
    <property type="entry name" value="Piru_Ver_Nterm"/>
    <property type="match status" value="1"/>
</dbReference>